<dbReference type="EC" id="3.6.1.55" evidence="12"/>
<keyword evidence="19" id="KW-1185">Reference proteome</keyword>
<dbReference type="AlphaFoldDB" id="A0A916X5M6"/>
<comment type="caution">
    <text evidence="18">The sequence shown here is derived from an EMBL/GenBank/DDBJ whole genome shotgun (WGS) entry which is preliminary data.</text>
</comment>
<evidence type="ECO:0000313" key="19">
    <source>
        <dbReference type="Proteomes" id="UP000608154"/>
    </source>
</evidence>
<organism evidence="18 19">
    <name type="scientific">Novosphingobium endophyticum</name>
    <dbReference type="NCBI Taxonomy" id="1955250"/>
    <lineage>
        <taxon>Bacteria</taxon>
        <taxon>Pseudomonadati</taxon>
        <taxon>Pseudomonadota</taxon>
        <taxon>Alphaproteobacteria</taxon>
        <taxon>Sphingomonadales</taxon>
        <taxon>Sphingomonadaceae</taxon>
        <taxon>Novosphingobium</taxon>
    </lineage>
</organism>
<comment type="cofactor">
    <cofactor evidence="1">
        <name>Mg(2+)</name>
        <dbReference type="ChEBI" id="CHEBI:18420"/>
    </cofactor>
</comment>
<keyword evidence="9" id="KW-0234">DNA repair</keyword>
<keyword evidence="7" id="KW-0378">Hydrolase</keyword>
<gene>
    <name evidence="18" type="ORF">GCM10011494_20960</name>
</gene>
<protein>
    <recommendedName>
        <fullName evidence="13">8-oxo-dGTP diphosphatase</fullName>
        <ecNumber evidence="12">3.6.1.55</ecNumber>
    </recommendedName>
    <alternativeName>
        <fullName evidence="16">7,8-dihydro-8-oxoguanine-triphosphatase</fullName>
    </alternativeName>
    <alternativeName>
        <fullName evidence="15">Mutator protein MutT</fullName>
    </alternativeName>
    <alternativeName>
        <fullName evidence="14">dGTP pyrophosphohydrolase</fullName>
    </alternativeName>
</protein>
<evidence type="ECO:0000256" key="2">
    <source>
        <dbReference type="ARBA" id="ARBA00005582"/>
    </source>
</evidence>
<keyword evidence="4" id="KW-0235">DNA replication</keyword>
<dbReference type="GO" id="GO:0044716">
    <property type="term" value="F:8-oxo-GDP phosphatase activity"/>
    <property type="evidence" value="ECO:0007669"/>
    <property type="project" value="TreeGrafter"/>
</dbReference>
<name>A0A916X5M6_9SPHN</name>
<dbReference type="GO" id="GO:0044715">
    <property type="term" value="F:8-oxo-dGDP phosphatase activity"/>
    <property type="evidence" value="ECO:0007669"/>
    <property type="project" value="TreeGrafter"/>
</dbReference>
<evidence type="ECO:0000256" key="5">
    <source>
        <dbReference type="ARBA" id="ARBA00022723"/>
    </source>
</evidence>
<dbReference type="Proteomes" id="UP000608154">
    <property type="component" value="Unassembled WGS sequence"/>
</dbReference>
<dbReference type="PANTHER" id="PTHR47707">
    <property type="entry name" value="8-OXO-DGTP DIPHOSPHATASE"/>
    <property type="match status" value="1"/>
</dbReference>
<proteinExistence type="inferred from homology"/>
<dbReference type="PROSITE" id="PS51462">
    <property type="entry name" value="NUDIX"/>
    <property type="match status" value="1"/>
</dbReference>
<comment type="catalytic activity">
    <reaction evidence="11">
        <text>8-oxo-GTP + H2O = 8-oxo-GMP + diphosphate + H(+)</text>
        <dbReference type="Rhea" id="RHEA:67616"/>
        <dbReference type="ChEBI" id="CHEBI:15377"/>
        <dbReference type="ChEBI" id="CHEBI:15378"/>
        <dbReference type="ChEBI" id="CHEBI:33019"/>
        <dbReference type="ChEBI" id="CHEBI:143553"/>
        <dbReference type="ChEBI" id="CHEBI:145694"/>
    </reaction>
</comment>
<evidence type="ECO:0000256" key="14">
    <source>
        <dbReference type="ARBA" id="ARBA00041592"/>
    </source>
</evidence>
<accession>A0A916X5M6</accession>
<evidence type="ECO:0000259" key="17">
    <source>
        <dbReference type="PROSITE" id="PS51462"/>
    </source>
</evidence>
<comment type="similarity">
    <text evidence="2">Belongs to the Nudix hydrolase family.</text>
</comment>
<reference evidence="18" key="1">
    <citation type="journal article" date="2014" name="Int. J. Syst. Evol. Microbiol.">
        <title>Complete genome sequence of Corynebacterium casei LMG S-19264T (=DSM 44701T), isolated from a smear-ripened cheese.</title>
        <authorList>
            <consortium name="US DOE Joint Genome Institute (JGI-PGF)"/>
            <person name="Walter F."/>
            <person name="Albersmeier A."/>
            <person name="Kalinowski J."/>
            <person name="Ruckert C."/>
        </authorList>
    </citation>
    <scope>NUCLEOTIDE SEQUENCE</scope>
    <source>
        <strain evidence="18">CGMCC 1.15095</strain>
    </source>
</reference>
<dbReference type="RefSeq" id="WP_188771227.1">
    <property type="nucleotide sequence ID" value="NZ_BMHK01000012.1"/>
</dbReference>
<keyword evidence="3" id="KW-0515">Mutator protein</keyword>
<evidence type="ECO:0000256" key="12">
    <source>
        <dbReference type="ARBA" id="ARBA00038905"/>
    </source>
</evidence>
<evidence type="ECO:0000256" key="15">
    <source>
        <dbReference type="ARBA" id="ARBA00041979"/>
    </source>
</evidence>
<keyword evidence="6" id="KW-0227">DNA damage</keyword>
<evidence type="ECO:0000256" key="4">
    <source>
        <dbReference type="ARBA" id="ARBA00022705"/>
    </source>
</evidence>
<reference evidence="18" key="2">
    <citation type="submission" date="2020-09" db="EMBL/GenBank/DDBJ databases">
        <authorList>
            <person name="Sun Q."/>
            <person name="Zhou Y."/>
        </authorList>
    </citation>
    <scope>NUCLEOTIDE SEQUENCE</scope>
    <source>
        <strain evidence="18">CGMCC 1.15095</strain>
    </source>
</reference>
<evidence type="ECO:0000313" key="18">
    <source>
        <dbReference type="EMBL" id="GGC02219.1"/>
    </source>
</evidence>
<evidence type="ECO:0000256" key="1">
    <source>
        <dbReference type="ARBA" id="ARBA00001946"/>
    </source>
</evidence>
<dbReference type="EMBL" id="BMHK01000012">
    <property type="protein sequence ID" value="GGC02219.1"/>
    <property type="molecule type" value="Genomic_DNA"/>
</dbReference>
<dbReference type="GO" id="GO:0046872">
    <property type="term" value="F:metal ion binding"/>
    <property type="evidence" value="ECO:0007669"/>
    <property type="project" value="UniProtKB-KW"/>
</dbReference>
<dbReference type="GO" id="GO:0006260">
    <property type="term" value="P:DNA replication"/>
    <property type="evidence" value="ECO:0007669"/>
    <property type="project" value="UniProtKB-KW"/>
</dbReference>
<dbReference type="PRINTS" id="PR00502">
    <property type="entry name" value="NUDIXFAMILY"/>
</dbReference>
<dbReference type="InterPro" id="IPR000086">
    <property type="entry name" value="NUDIX_hydrolase_dom"/>
</dbReference>
<dbReference type="InterPro" id="IPR047127">
    <property type="entry name" value="MutT-like"/>
</dbReference>
<evidence type="ECO:0000256" key="8">
    <source>
        <dbReference type="ARBA" id="ARBA00022842"/>
    </source>
</evidence>
<dbReference type="InterPro" id="IPR015797">
    <property type="entry name" value="NUDIX_hydrolase-like_dom_sf"/>
</dbReference>
<evidence type="ECO:0000256" key="3">
    <source>
        <dbReference type="ARBA" id="ARBA00022457"/>
    </source>
</evidence>
<evidence type="ECO:0000256" key="9">
    <source>
        <dbReference type="ARBA" id="ARBA00023204"/>
    </source>
</evidence>
<evidence type="ECO:0000256" key="7">
    <source>
        <dbReference type="ARBA" id="ARBA00022801"/>
    </source>
</evidence>
<evidence type="ECO:0000256" key="11">
    <source>
        <dbReference type="ARBA" id="ARBA00036904"/>
    </source>
</evidence>
<evidence type="ECO:0000256" key="10">
    <source>
        <dbReference type="ARBA" id="ARBA00035861"/>
    </source>
</evidence>
<dbReference type="SUPFAM" id="SSF55811">
    <property type="entry name" value="Nudix"/>
    <property type="match status" value="1"/>
</dbReference>
<sequence length="139" mass="14775">MLVVAVALTGPDGRILMQQRHFSAVHGGLWEFPGGKVEIGETPENAAVRELEEELAVRIDPAALEPVSFASGLTAQGTAPRRPLVILLYACGAWAGTPHAREAEAIAWHPPTAICDLRMPPLDYPLADALCGFLAGKTI</sequence>
<evidence type="ECO:0000256" key="16">
    <source>
        <dbReference type="ARBA" id="ARBA00042798"/>
    </source>
</evidence>
<dbReference type="PANTHER" id="PTHR47707:SF1">
    <property type="entry name" value="NUDIX HYDROLASE FAMILY PROTEIN"/>
    <property type="match status" value="1"/>
</dbReference>
<dbReference type="Gene3D" id="3.90.79.10">
    <property type="entry name" value="Nucleoside Triphosphate Pyrophosphohydrolase"/>
    <property type="match status" value="1"/>
</dbReference>
<dbReference type="CDD" id="cd03425">
    <property type="entry name" value="NUDIX_MutT_NudA_like"/>
    <property type="match status" value="1"/>
</dbReference>
<keyword evidence="8" id="KW-0460">Magnesium</keyword>
<keyword evidence="5" id="KW-0479">Metal-binding</keyword>
<dbReference type="InterPro" id="IPR020476">
    <property type="entry name" value="Nudix_hydrolase"/>
</dbReference>
<dbReference type="GO" id="GO:0008413">
    <property type="term" value="F:8-oxo-7,8-dihydroguanosine triphosphate pyrophosphatase activity"/>
    <property type="evidence" value="ECO:0007669"/>
    <property type="project" value="TreeGrafter"/>
</dbReference>
<dbReference type="Pfam" id="PF00293">
    <property type="entry name" value="NUDIX"/>
    <property type="match status" value="1"/>
</dbReference>
<comment type="catalytic activity">
    <reaction evidence="10">
        <text>8-oxo-dGTP + H2O = 8-oxo-dGMP + diphosphate + H(+)</text>
        <dbReference type="Rhea" id="RHEA:31575"/>
        <dbReference type="ChEBI" id="CHEBI:15377"/>
        <dbReference type="ChEBI" id="CHEBI:15378"/>
        <dbReference type="ChEBI" id="CHEBI:33019"/>
        <dbReference type="ChEBI" id="CHEBI:63224"/>
        <dbReference type="ChEBI" id="CHEBI:77896"/>
        <dbReference type="EC" id="3.6.1.55"/>
    </reaction>
</comment>
<feature type="domain" description="Nudix hydrolase" evidence="17">
    <location>
        <begin position="1"/>
        <end position="134"/>
    </location>
</feature>
<evidence type="ECO:0000256" key="6">
    <source>
        <dbReference type="ARBA" id="ARBA00022763"/>
    </source>
</evidence>
<dbReference type="GO" id="GO:0006281">
    <property type="term" value="P:DNA repair"/>
    <property type="evidence" value="ECO:0007669"/>
    <property type="project" value="UniProtKB-KW"/>
</dbReference>
<evidence type="ECO:0000256" key="13">
    <source>
        <dbReference type="ARBA" id="ARBA00040794"/>
    </source>
</evidence>
<dbReference type="GO" id="GO:0035539">
    <property type="term" value="F:8-oxo-7,8-dihydrodeoxyguanosine triphosphate pyrophosphatase activity"/>
    <property type="evidence" value="ECO:0007669"/>
    <property type="project" value="UniProtKB-EC"/>
</dbReference>